<sequence>MHIAEEATLTPGQESSIPPLFRPLQLRGITLRNRVMVAPMCQYSAEDGFANDWHLVNLGSFAVGGAALVMTEAAAVEARGRISPQDLGIYRDEHIAPLARITRFIKEQGASPAIQLAHAGRKASTYRPWSGSGELASEDGRWQTIGPSEVRFSENYPLPQELTHEEIQQVVTSFKIAAKRALKAGFEIVEIHGAHGYLTHEFLSPLSNKRTDEYGGSLENRMRFLLEVTDAIRQVWSEHLPLLVRLSASDWTEGGLTIEETVEVSRALKVHGVDLVDVSSGGNALAKIPLKPGYQVPFAEQVRREAGVPTAAVGLITEATHANEIVASGEADVIALARELLRDPHWPLRAAHELGHDIAWPRQYERAKLPLK</sequence>
<dbReference type="InterPro" id="IPR013785">
    <property type="entry name" value="Aldolase_TIM"/>
</dbReference>
<evidence type="ECO:0000256" key="2">
    <source>
        <dbReference type="ARBA" id="ARBA00022630"/>
    </source>
</evidence>
<keyword evidence="8" id="KW-1185">Reference proteome</keyword>
<dbReference type="RefSeq" id="WP_201369440.1">
    <property type="nucleotide sequence ID" value="NZ_BNJG01000001.1"/>
</dbReference>
<dbReference type="PANTHER" id="PTHR43303:SF4">
    <property type="entry name" value="NADPH DEHYDROGENASE C23G7.10C-RELATED"/>
    <property type="match status" value="1"/>
</dbReference>
<evidence type="ECO:0000256" key="4">
    <source>
        <dbReference type="ARBA" id="ARBA00022857"/>
    </source>
</evidence>
<proteinExistence type="predicted"/>
<dbReference type="Gene3D" id="3.20.20.70">
    <property type="entry name" value="Aldolase class I"/>
    <property type="match status" value="1"/>
</dbReference>
<dbReference type="Pfam" id="PF00724">
    <property type="entry name" value="Oxidored_FMN"/>
    <property type="match status" value="1"/>
</dbReference>
<evidence type="ECO:0000259" key="6">
    <source>
        <dbReference type="Pfam" id="PF00724"/>
    </source>
</evidence>
<comment type="caution">
    <text evidence="7">The sequence shown here is derived from an EMBL/GenBank/DDBJ whole genome shotgun (WGS) entry which is preliminary data.</text>
</comment>
<dbReference type="EMBL" id="BNJG01000001">
    <property type="protein sequence ID" value="GHO52547.1"/>
    <property type="molecule type" value="Genomic_DNA"/>
</dbReference>
<organism evidence="7 8">
    <name type="scientific">Ktedonobacter robiniae</name>
    <dbReference type="NCBI Taxonomy" id="2778365"/>
    <lineage>
        <taxon>Bacteria</taxon>
        <taxon>Bacillati</taxon>
        <taxon>Chloroflexota</taxon>
        <taxon>Ktedonobacteria</taxon>
        <taxon>Ktedonobacterales</taxon>
        <taxon>Ktedonobacteraceae</taxon>
        <taxon>Ktedonobacter</taxon>
    </lineage>
</organism>
<evidence type="ECO:0000256" key="1">
    <source>
        <dbReference type="ARBA" id="ARBA00001917"/>
    </source>
</evidence>
<keyword evidence="4" id="KW-0521">NADP</keyword>
<keyword evidence="2" id="KW-0285">Flavoprotein</keyword>
<comment type="cofactor">
    <cofactor evidence="1">
        <name>FMN</name>
        <dbReference type="ChEBI" id="CHEBI:58210"/>
    </cofactor>
</comment>
<reference evidence="7 8" key="1">
    <citation type="journal article" date="2021" name="Int. J. Syst. Evol. Microbiol.">
        <title>Reticulibacter mediterranei gen. nov., sp. nov., within the new family Reticulibacteraceae fam. nov., and Ktedonospora formicarum gen. nov., sp. nov., Ktedonobacter robiniae sp. nov., Dictyobacter formicarum sp. nov. and Dictyobacter arantiisoli sp. nov., belonging to the class Ktedonobacteria.</title>
        <authorList>
            <person name="Yabe S."/>
            <person name="Zheng Y."/>
            <person name="Wang C.M."/>
            <person name="Sakai Y."/>
            <person name="Abe K."/>
            <person name="Yokota A."/>
            <person name="Donadio S."/>
            <person name="Cavaletti L."/>
            <person name="Monciardini P."/>
        </authorList>
    </citation>
    <scope>NUCLEOTIDE SEQUENCE [LARGE SCALE GENOMIC DNA]</scope>
    <source>
        <strain evidence="7 8">SOSP1-30</strain>
    </source>
</reference>
<dbReference type="InterPro" id="IPR001155">
    <property type="entry name" value="OxRdtase_FMN_N"/>
</dbReference>
<dbReference type="CDD" id="cd02932">
    <property type="entry name" value="OYE_YqiM_FMN"/>
    <property type="match status" value="1"/>
</dbReference>
<keyword evidence="5" id="KW-0560">Oxidoreductase</keyword>
<keyword evidence="3" id="KW-0288">FMN</keyword>
<gene>
    <name evidence="7" type="ORF">KSB_10220</name>
</gene>
<evidence type="ECO:0000256" key="3">
    <source>
        <dbReference type="ARBA" id="ARBA00022643"/>
    </source>
</evidence>
<dbReference type="PANTHER" id="PTHR43303">
    <property type="entry name" value="NADPH DEHYDROGENASE C23G7.10C-RELATED"/>
    <property type="match status" value="1"/>
</dbReference>
<evidence type="ECO:0000313" key="7">
    <source>
        <dbReference type="EMBL" id="GHO52547.1"/>
    </source>
</evidence>
<accession>A0ABQ3UIP6</accession>
<protein>
    <submittedName>
        <fullName evidence="7">Oxidoreductase</fullName>
    </submittedName>
</protein>
<dbReference type="InterPro" id="IPR044152">
    <property type="entry name" value="YqjM-like"/>
</dbReference>
<name>A0ABQ3UIP6_9CHLR</name>
<dbReference type="SUPFAM" id="SSF51395">
    <property type="entry name" value="FMN-linked oxidoreductases"/>
    <property type="match status" value="1"/>
</dbReference>
<dbReference type="Proteomes" id="UP000654345">
    <property type="component" value="Unassembled WGS sequence"/>
</dbReference>
<evidence type="ECO:0000313" key="8">
    <source>
        <dbReference type="Proteomes" id="UP000654345"/>
    </source>
</evidence>
<evidence type="ECO:0000256" key="5">
    <source>
        <dbReference type="ARBA" id="ARBA00023002"/>
    </source>
</evidence>
<feature type="domain" description="NADH:flavin oxidoreductase/NADH oxidase N-terminal" evidence="6">
    <location>
        <begin position="20"/>
        <end position="354"/>
    </location>
</feature>